<dbReference type="NCBIfam" id="TIGR01037">
    <property type="entry name" value="pyrD_sub1_fam"/>
    <property type="match status" value="1"/>
</dbReference>
<name>A0LD69_MAGMM</name>
<evidence type="ECO:0000313" key="12">
    <source>
        <dbReference type="Proteomes" id="UP000002586"/>
    </source>
</evidence>
<dbReference type="STRING" id="156889.Mmc1_3426"/>
<feature type="binding site" evidence="9">
    <location>
        <position position="132"/>
    </location>
    <ligand>
        <name>FMN</name>
        <dbReference type="ChEBI" id="CHEBI:58210"/>
    </ligand>
</feature>
<dbReference type="NCBIfam" id="NF005574">
    <property type="entry name" value="PRK07259.1"/>
    <property type="match status" value="1"/>
</dbReference>
<keyword evidence="7 9" id="KW-0665">Pyrimidine biosynthesis</keyword>
<dbReference type="SUPFAM" id="SSF51395">
    <property type="entry name" value="FMN-linked oxidoreductases"/>
    <property type="match status" value="1"/>
</dbReference>
<dbReference type="PANTHER" id="PTHR48109:SF1">
    <property type="entry name" value="DIHYDROOROTATE DEHYDROGENASE (FUMARATE)"/>
    <property type="match status" value="1"/>
</dbReference>
<dbReference type="Proteomes" id="UP000002586">
    <property type="component" value="Chromosome"/>
</dbReference>
<dbReference type="EC" id="1.3.-.-" evidence="9"/>
<evidence type="ECO:0000256" key="7">
    <source>
        <dbReference type="ARBA" id="ARBA00022975"/>
    </source>
</evidence>
<evidence type="ECO:0000256" key="6">
    <source>
        <dbReference type="ARBA" id="ARBA00022643"/>
    </source>
</evidence>
<dbReference type="GO" id="GO:0005737">
    <property type="term" value="C:cytoplasm"/>
    <property type="evidence" value="ECO:0007669"/>
    <property type="project" value="UniProtKB-SubCell"/>
</dbReference>
<feature type="binding site" evidence="9">
    <location>
        <position position="170"/>
    </location>
    <ligand>
        <name>FMN</name>
        <dbReference type="ChEBI" id="CHEBI:58210"/>
    </ligand>
</feature>
<dbReference type="HAMAP" id="MF_00224">
    <property type="entry name" value="DHO_dh_type1"/>
    <property type="match status" value="1"/>
</dbReference>
<dbReference type="Pfam" id="PF01180">
    <property type="entry name" value="DHO_dh"/>
    <property type="match status" value="1"/>
</dbReference>
<dbReference type="RefSeq" id="WP_011714969.1">
    <property type="nucleotide sequence ID" value="NC_008576.1"/>
</dbReference>
<reference evidence="11 12" key="2">
    <citation type="journal article" date="2012" name="Int. J. Syst. Evol. Microbiol.">
        <title>Magnetococcus marinus gen. nov., sp. nov., a marine, magnetotactic bacterium that represents a novel lineage (Magnetococcaceae fam. nov.; Magnetococcales ord. nov.) at the base of the Alphaproteobacteria.</title>
        <authorList>
            <person name="Bazylinski D.A."/>
            <person name="Williams T.J."/>
            <person name="Lefevre C.T."/>
            <person name="Berg R.J."/>
            <person name="Zhang C.L."/>
            <person name="Bowser S.S."/>
            <person name="Dean A.J."/>
            <person name="Beveridge T.J."/>
        </authorList>
    </citation>
    <scope>NUCLEOTIDE SEQUENCE [LARGE SCALE GENOMIC DNA]</scope>
    <source>
        <strain evidence="12">ATCC BAA-1437 / JCM 17883 / MC-1</strain>
    </source>
</reference>
<feature type="binding site" evidence="9">
    <location>
        <begin position="197"/>
        <end position="198"/>
    </location>
    <ligand>
        <name>substrate</name>
    </ligand>
</feature>
<keyword evidence="8 9" id="KW-0560">Oxidoreductase</keyword>
<dbReference type="InterPro" id="IPR005720">
    <property type="entry name" value="Dihydroorotate_DH_cat"/>
</dbReference>
<evidence type="ECO:0000256" key="3">
    <source>
        <dbReference type="ARBA" id="ARBA00008008"/>
    </source>
</evidence>
<dbReference type="GO" id="GO:0044205">
    <property type="term" value="P:'de novo' UMP biosynthetic process"/>
    <property type="evidence" value="ECO:0007669"/>
    <property type="project" value="UniProtKB-UniRule"/>
</dbReference>
<evidence type="ECO:0000313" key="11">
    <source>
        <dbReference type="EMBL" id="ABK45912.1"/>
    </source>
</evidence>
<dbReference type="InterPro" id="IPR001295">
    <property type="entry name" value="Dihydroorotate_DH_CS"/>
</dbReference>
<dbReference type="PANTHER" id="PTHR48109">
    <property type="entry name" value="DIHYDROOROTATE DEHYDROGENASE (QUINONE), MITOCHONDRIAL-RELATED"/>
    <property type="match status" value="1"/>
</dbReference>
<feature type="domain" description="Dihydroorotate dehydrogenase catalytic" evidence="10">
    <location>
        <begin position="8"/>
        <end position="291"/>
    </location>
</feature>
<feature type="binding site" evidence="9">
    <location>
        <position position="222"/>
    </location>
    <ligand>
        <name>FMN</name>
        <dbReference type="ChEBI" id="CHEBI:58210"/>
    </ligand>
</feature>
<feature type="binding site" evidence="9">
    <location>
        <begin position="50"/>
        <end position="51"/>
    </location>
    <ligand>
        <name>FMN</name>
        <dbReference type="ChEBI" id="CHEBI:58210"/>
    </ligand>
</feature>
<protein>
    <recommendedName>
        <fullName evidence="9">Dihydroorotate dehydrogenase</fullName>
        <shortName evidence="9">DHOD</shortName>
        <shortName evidence="9">DHODase</shortName>
        <shortName evidence="9">DHOdehase</shortName>
        <ecNumber evidence="9">1.3.-.-</ecNumber>
    </recommendedName>
</protein>
<comment type="similarity">
    <text evidence="3 9">Belongs to the dihydroorotate dehydrogenase family. Type 1 subfamily.</text>
</comment>
<dbReference type="OrthoDB" id="9794954at2"/>
<dbReference type="PROSITE" id="PS00912">
    <property type="entry name" value="DHODEHASE_2"/>
    <property type="match status" value="1"/>
</dbReference>
<evidence type="ECO:0000256" key="9">
    <source>
        <dbReference type="HAMAP-Rule" id="MF_00224"/>
    </source>
</evidence>
<dbReference type="KEGG" id="mgm:Mmc1_3426"/>
<dbReference type="CDD" id="cd04740">
    <property type="entry name" value="DHOD_1B_like"/>
    <property type="match status" value="1"/>
</dbReference>
<dbReference type="InterPro" id="IPR050074">
    <property type="entry name" value="DHO_dehydrogenase"/>
</dbReference>
<dbReference type="UniPathway" id="UPA00070"/>
<dbReference type="PIRSF" id="PIRSF000164">
    <property type="entry name" value="DHO_oxidase"/>
    <property type="match status" value="1"/>
</dbReference>
<evidence type="ECO:0000256" key="4">
    <source>
        <dbReference type="ARBA" id="ARBA00022490"/>
    </source>
</evidence>
<comment type="cofactor">
    <cofactor evidence="9">
        <name>FMN</name>
        <dbReference type="ChEBI" id="CHEBI:58210"/>
    </cofactor>
    <text evidence="9">Binds 1 FMN per subunit.</text>
</comment>
<feature type="active site" description="Nucleophile" evidence="9">
    <location>
        <position position="135"/>
    </location>
</feature>
<dbReference type="InterPro" id="IPR033888">
    <property type="entry name" value="DHOD_1B"/>
</dbReference>
<feature type="binding site" evidence="9">
    <location>
        <position position="196"/>
    </location>
    <ligand>
        <name>FMN</name>
        <dbReference type="ChEBI" id="CHEBI:58210"/>
    </ligand>
</feature>
<keyword evidence="6 9" id="KW-0288">FMN</keyword>
<comment type="pathway">
    <text evidence="2 9">Pyrimidine metabolism; UMP biosynthesis via de novo pathway.</text>
</comment>
<feature type="binding site" evidence="9">
    <location>
        <position position="24"/>
    </location>
    <ligand>
        <name>FMN</name>
        <dbReference type="ChEBI" id="CHEBI:58210"/>
    </ligand>
</feature>
<evidence type="ECO:0000256" key="5">
    <source>
        <dbReference type="ARBA" id="ARBA00022630"/>
    </source>
</evidence>
<feature type="binding site" evidence="9">
    <location>
        <position position="50"/>
    </location>
    <ligand>
        <name>substrate</name>
    </ligand>
</feature>
<accession>A0LD69</accession>
<evidence type="ECO:0000256" key="2">
    <source>
        <dbReference type="ARBA" id="ARBA00004725"/>
    </source>
</evidence>
<gene>
    <name evidence="9" type="primary">pyrD</name>
    <name evidence="11" type="ordered locus">Mmc1_3426</name>
</gene>
<reference evidence="12" key="1">
    <citation type="journal article" date="2009" name="Appl. Environ. Microbiol.">
        <title>Complete genome sequence of the chemolithoautotrophic marine magnetotactic coccus strain MC-1.</title>
        <authorList>
            <person name="Schubbe S."/>
            <person name="Williams T.J."/>
            <person name="Xie G."/>
            <person name="Kiss H.E."/>
            <person name="Brettin T.S."/>
            <person name="Martinez D."/>
            <person name="Ross C.A."/>
            <person name="Schuler D."/>
            <person name="Cox B.L."/>
            <person name="Nealson K.H."/>
            <person name="Bazylinski D.A."/>
        </authorList>
    </citation>
    <scope>NUCLEOTIDE SEQUENCE [LARGE SCALE GENOMIC DNA]</scope>
    <source>
        <strain evidence="12">ATCC BAA-1437 / JCM 17883 / MC-1</strain>
    </source>
</reference>
<dbReference type="Gene3D" id="3.20.20.70">
    <property type="entry name" value="Aldolase class I"/>
    <property type="match status" value="1"/>
</dbReference>
<dbReference type="GO" id="GO:0004152">
    <property type="term" value="F:dihydroorotate dehydrogenase activity"/>
    <property type="evidence" value="ECO:0007669"/>
    <property type="project" value="UniProtKB-UniRule"/>
</dbReference>
<feature type="binding site" evidence="9">
    <location>
        <begin position="74"/>
        <end position="78"/>
    </location>
    <ligand>
        <name>substrate</name>
    </ligand>
</feature>
<proteinExistence type="inferred from homology"/>
<comment type="subcellular location">
    <subcellularLocation>
        <location evidence="1 9">Cytoplasm</location>
    </subcellularLocation>
</comment>
<dbReference type="InterPro" id="IPR013785">
    <property type="entry name" value="Aldolase_TIM"/>
</dbReference>
<organism evidence="11 12">
    <name type="scientific">Magnetococcus marinus (strain ATCC BAA-1437 / JCM 17883 / MC-1)</name>
    <dbReference type="NCBI Taxonomy" id="156889"/>
    <lineage>
        <taxon>Bacteria</taxon>
        <taxon>Pseudomonadati</taxon>
        <taxon>Pseudomonadota</taxon>
        <taxon>Magnetococcia</taxon>
        <taxon>Magnetococcales</taxon>
        <taxon>Magnetococcaceae</taxon>
        <taxon>Magnetococcus</taxon>
    </lineage>
</organism>
<evidence type="ECO:0000256" key="8">
    <source>
        <dbReference type="ARBA" id="ARBA00023002"/>
    </source>
</evidence>
<dbReference type="eggNOG" id="COG0167">
    <property type="taxonomic scope" value="Bacteria"/>
</dbReference>
<evidence type="ECO:0000259" key="10">
    <source>
        <dbReference type="Pfam" id="PF01180"/>
    </source>
</evidence>
<dbReference type="InterPro" id="IPR049622">
    <property type="entry name" value="Dihydroorotate_DH_I"/>
</dbReference>
<comment type="catalytic activity">
    <reaction evidence="9">
        <text>(S)-dihydroorotate + A = orotate + AH2</text>
        <dbReference type="Rhea" id="RHEA:18073"/>
        <dbReference type="ChEBI" id="CHEBI:13193"/>
        <dbReference type="ChEBI" id="CHEBI:17499"/>
        <dbReference type="ChEBI" id="CHEBI:30839"/>
        <dbReference type="ChEBI" id="CHEBI:30864"/>
    </reaction>
</comment>
<keyword evidence="5 9" id="KW-0285">Flavoprotein</keyword>
<feature type="binding site" evidence="9">
    <location>
        <position position="105"/>
    </location>
    <ligand>
        <name>FMN</name>
        <dbReference type="ChEBI" id="CHEBI:58210"/>
    </ligand>
</feature>
<dbReference type="EMBL" id="CP000471">
    <property type="protein sequence ID" value="ABK45912.1"/>
    <property type="molecule type" value="Genomic_DNA"/>
</dbReference>
<comment type="caution">
    <text evidence="9">Lacks conserved residue(s) required for the propagation of feature annotation.</text>
</comment>
<dbReference type="HOGENOM" id="CLU_042042_0_0_5"/>
<dbReference type="GO" id="GO:0006207">
    <property type="term" value="P:'de novo' pyrimidine nucleobase biosynthetic process"/>
    <property type="evidence" value="ECO:0007669"/>
    <property type="project" value="InterPro"/>
</dbReference>
<keyword evidence="12" id="KW-1185">Reference proteome</keyword>
<keyword evidence="4 9" id="KW-0963">Cytoplasm</keyword>
<feature type="binding site" evidence="9">
    <location>
        <begin position="251"/>
        <end position="252"/>
    </location>
    <ligand>
        <name>FMN</name>
        <dbReference type="ChEBI" id="CHEBI:58210"/>
    </ligand>
</feature>
<sequence>MTSQSPIAVEVAGIAMRTPLVLLSGCVAFGEELLTLEGFDFKAIGAICLKGTTLEPKRGNPPHRLAETPCGMLNAIGLQNPGARAVVDEILPRLCAQIDTPLIANISGSTTEQYGEIARIFDQSPVAAIEINISCPNVKEGGIAFGSDPDMAAAVVEEVRRATTKPIITKLSPNVTDITTVAKRAIEAGSDALSVINTLMGMAIDLKKRRPVLGNLQGGLSGPAVKPVALLKVWQTYQLARQHQIPIIGQGGIASADDVLEFFLVGASATGLCTSLFKDPLLPMRIAQALHQGVAEQGVTNIAQLTGTLKTA</sequence>
<dbReference type="AlphaFoldDB" id="A0LD69"/>
<dbReference type="InterPro" id="IPR012135">
    <property type="entry name" value="Dihydroorotate_DH_1_2"/>
</dbReference>
<feature type="binding site" evidence="9">
    <location>
        <position position="132"/>
    </location>
    <ligand>
        <name>substrate</name>
    </ligand>
</feature>
<evidence type="ECO:0000256" key="1">
    <source>
        <dbReference type="ARBA" id="ARBA00004496"/>
    </source>
</evidence>
<comment type="function">
    <text evidence="9">Catalyzes the conversion of dihydroorotate to orotate.</text>
</comment>
<dbReference type="InterPro" id="IPR024920">
    <property type="entry name" value="Dihydroorotate_DH_1"/>
</dbReference>